<evidence type="ECO:0000259" key="2">
    <source>
        <dbReference type="Pfam" id="PF04773"/>
    </source>
</evidence>
<accession>A0A8J2YZ23</accession>
<dbReference type="EMBL" id="BMJQ01000020">
    <property type="protein sequence ID" value="GGF44212.1"/>
    <property type="molecule type" value="Genomic_DNA"/>
</dbReference>
<evidence type="ECO:0000256" key="1">
    <source>
        <dbReference type="SAM" id="Phobius"/>
    </source>
</evidence>
<organism evidence="4 5">
    <name type="scientific">Aliidongia dinghuensis</name>
    <dbReference type="NCBI Taxonomy" id="1867774"/>
    <lineage>
        <taxon>Bacteria</taxon>
        <taxon>Pseudomonadati</taxon>
        <taxon>Pseudomonadota</taxon>
        <taxon>Alphaproteobacteria</taxon>
        <taxon>Rhodospirillales</taxon>
        <taxon>Dongiaceae</taxon>
        <taxon>Aliidongia</taxon>
    </lineage>
</organism>
<dbReference type="PANTHER" id="PTHR30273">
    <property type="entry name" value="PERIPLASMIC SIGNAL SENSOR AND SIGMA FACTOR ACTIVATOR FECR-RELATED"/>
    <property type="match status" value="1"/>
</dbReference>
<evidence type="ECO:0000313" key="5">
    <source>
        <dbReference type="Proteomes" id="UP000646365"/>
    </source>
</evidence>
<proteinExistence type="predicted"/>
<keyword evidence="1" id="KW-1133">Transmembrane helix</keyword>
<dbReference type="Proteomes" id="UP000646365">
    <property type="component" value="Unassembled WGS sequence"/>
</dbReference>
<keyword evidence="1" id="KW-0472">Membrane</keyword>
<dbReference type="InterPro" id="IPR032623">
    <property type="entry name" value="FecR_N"/>
</dbReference>
<dbReference type="Gene3D" id="2.60.120.1440">
    <property type="match status" value="1"/>
</dbReference>
<dbReference type="Gene3D" id="3.55.50.30">
    <property type="match status" value="1"/>
</dbReference>
<dbReference type="Pfam" id="PF04773">
    <property type="entry name" value="FecR"/>
    <property type="match status" value="1"/>
</dbReference>
<dbReference type="Pfam" id="PF16220">
    <property type="entry name" value="DUF4880"/>
    <property type="match status" value="1"/>
</dbReference>
<feature type="transmembrane region" description="Helical" evidence="1">
    <location>
        <begin position="87"/>
        <end position="105"/>
    </location>
</feature>
<dbReference type="RefSeq" id="WP_189051708.1">
    <property type="nucleotide sequence ID" value="NZ_BMJQ01000020.1"/>
</dbReference>
<dbReference type="AlphaFoldDB" id="A0A8J2YZ23"/>
<feature type="domain" description="FecR N-terminal" evidence="3">
    <location>
        <begin position="15"/>
        <end position="56"/>
    </location>
</feature>
<dbReference type="PIRSF" id="PIRSF018266">
    <property type="entry name" value="FecR"/>
    <property type="match status" value="1"/>
</dbReference>
<name>A0A8J2YZ23_9PROT</name>
<feature type="domain" description="FecR protein" evidence="2">
    <location>
        <begin position="121"/>
        <end position="214"/>
    </location>
</feature>
<dbReference type="GO" id="GO:0016989">
    <property type="term" value="F:sigma factor antagonist activity"/>
    <property type="evidence" value="ECO:0007669"/>
    <property type="project" value="TreeGrafter"/>
</dbReference>
<evidence type="ECO:0000259" key="3">
    <source>
        <dbReference type="Pfam" id="PF16220"/>
    </source>
</evidence>
<keyword evidence="1" id="KW-0812">Transmembrane</keyword>
<sequence length="325" mass="34797">MTDGRTKEVDLLKRDARRWVTRLVSGEATIADAEALVRWRRLSPSHEAAYAEALRLWKSLGPGGRTFIQQQGMPSWSGHPARMRRRAFLAGAGTLAAAAVAYGFVDPPLGLWPSFDELQADYRTATGEQRRITLADVVVRMNTQTSIAVAAGGGGEAQRVTLIAGEASFVMPPQPHGSLIVEAAGGRTVASRGRFDVRHAGASVCVTCLDGEVRVERGGEAVALDAGRQLSYGEAGLEESAAIDPVEAASWQDGFIVFRYTPLAAAVAEINRYRPGKVILLNAALGRRAVSGRFRIDRIDEVLAWIERATGASARPLPGGIVLLS</sequence>
<comment type="caution">
    <text evidence="4">The sequence shown here is derived from an EMBL/GenBank/DDBJ whole genome shotgun (WGS) entry which is preliminary data.</text>
</comment>
<reference evidence="4" key="2">
    <citation type="submission" date="2020-09" db="EMBL/GenBank/DDBJ databases">
        <authorList>
            <person name="Sun Q."/>
            <person name="Zhou Y."/>
        </authorList>
    </citation>
    <scope>NUCLEOTIDE SEQUENCE</scope>
    <source>
        <strain evidence="4">CGMCC 1.15725</strain>
    </source>
</reference>
<evidence type="ECO:0000313" key="4">
    <source>
        <dbReference type="EMBL" id="GGF44212.1"/>
    </source>
</evidence>
<dbReference type="InterPro" id="IPR012373">
    <property type="entry name" value="Ferrdict_sens_TM"/>
</dbReference>
<protein>
    <submittedName>
        <fullName evidence="4">Sensor</fullName>
    </submittedName>
</protein>
<reference evidence="4" key="1">
    <citation type="journal article" date="2014" name="Int. J. Syst. Evol. Microbiol.">
        <title>Complete genome sequence of Corynebacterium casei LMG S-19264T (=DSM 44701T), isolated from a smear-ripened cheese.</title>
        <authorList>
            <consortium name="US DOE Joint Genome Institute (JGI-PGF)"/>
            <person name="Walter F."/>
            <person name="Albersmeier A."/>
            <person name="Kalinowski J."/>
            <person name="Ruckert C."/>
        </authorList>
    </citation>
    <scope>NUCLEOTIDE SEQUENCE</scope>
    <source>
        <strain evidence="4">CGMCC 1.15725</strain>
    </source>
</reference>
<dbReference type="PANTHER" id="PTHR30273:SF2">
    <property type="entry name" value="PROTEIN FECR"/>
    <property type="match status" value="1"/>
</dbReference>
<keyword evidence="5" id="KW-1185">Reference proteome</keyword>
<dbReference type="InterPro" id="IPR006860">
    <property type="entry name" value="FecR"/>
</dbReference>
<gene>
    <name evidence="4" type="ORF">GCM10011611_58290</name>
</gene>